<reference evidence="1" key="2">
    <citation type="submission" date="2020-08" db="EMBL/GenBank/DDBJ databases">
        <title>Plant Genome Project.</title>
        <authorList>
            <person name="Zhang R.-G."/>
        </authorList>
    </citation>
    <scope>NUCLEOTIDE SEQUENCE</scope>
    <source>
        <strain evidence="1">Huo1</strain>
        <tissue evidence="1">Leaf</tissue>
    </source>
</reference>
<evidence type="ECO:0000313" key="2">
    <source>
        <dbReference type="Proteomes" id="UP000298416"/>
    </source>
</evidence>
<dbReference type="InterPro" id="IPR004158">
    <property type="entry name" value="DUF247_pln"/>
</dbReference>
<reference evidence="1" key="1">
    <citation type="submission" date="2018-01" db="EMBL/GenBank/DDBJ databases">
        <authorList>
            <person name="Mao J.F."/>
        </authorList>
    </citation>
    <scope>NUCLEOTIDE SEQUENCE</scope>
    <source>
        <strain evidence="1">Huo1</strain>
        <tissue evidence="1">Leaf</tissue>
    </source>
</reference>
<dbReference type="Pfam" id="PF03140">
    <property type="entry name" value="DUF247"/>
    <property type="match status" value="1"/>
</dbReference>
<name>A0A8X8Z820_SALSN</name>
<dbReference type="AlphaFoldDB" id="A0A8X8Z820"/>
<keyword evidence="2" id="KW-1185">Reference proteome</keyword>
<protein>
    <submittedName>
        <fullName evidence="1">Uncharacterized protein</fullName>
    </submittedName>
</protein>
<organism evidence="1">
    <name type="scientific">Salvia splendens</name>
    <name type="common">Scarlet sage</name>
    <dbReference type="NCBI Taxonomy" id="180675"/>
    <lineage>
        <taxon>Eukaryota</taxon>
        <taxon>Viridiplantae</taxon>
        <taxon>Streptophyta</taxon>
        <taxon>Embryophyta</taxon>
        <taxon>Tracheophyta</taxon>
        <taxon>Spermatophyta</taxon>
        <taxon>Magnoliopsida</taxon>
        <taxon>eudicotyledons</taxon>
        <taxon>Gunneridae</taxon>
        <taxon>Pentapetalae</taxon>
        <taxon>asterids</taxon>
        <taxon>lamiids</taxon>
        <taxon>Lamiales</taxon>
        <taxon>Lamiaceae</taxon>
        <taxon>Nepetoideae</taxon>
        <taxon>Mentheae</taxon>
        <taxon>Salviinae</taxon>
        <taxon>Salvia</taxon>
        <taxon>Salvia subgen. Calosphace</taxon>
        <taxon>core Calosphace</taxon>
    </lineage>
</organism>
<dbReference type="Proteomes" id="UP000298416">
    <property type="component" value="Unassembled WGS sequence"/>
</dbReference>
<dbReference type="PANTHER" id="PTHR31170">
    <property type="entry name" value="BNAC04G53230D PROTEIN"/>
    <property type="match status" value="1"/>
</dbReference>
<comment type="caution">
    <text evidence="1">The sequence shown here is derived from an EMBL/GenBank/DDBJ whole genome shotgun (WGS) entry which is preliminary data.</text>
</comment>
<dbReference type="PANTHER" id="PTHR31170:SF25">
    <property type="entry name" value="BNAA09G04570D PROTEIN"/>
    <property type="match status" value="1"/>
</dbReference>
<sequence>MRSEDENSQTKLIEILISSFDQKLDKLSADPSYSYAACIYKVSDKLRKANEGSYTPRLVSIGPLHCDRVQLQGMEAYKLKFMNNFLSRFGIDLHALVKFATREESFVRGCYEGKIHLSPKQLIEVILLDGIFIVELFLENYFIQLRDRNEIIFQHPYMHNDLLHDMMLLENQLPISIMENLLSFVDLSFIHKGKVLTIYHLAHKFFKYVGNTYKVPLTTNCCKARHFVEFLLILHDAPPIKPGSVSGPGSLRKKLSPNSKLEYTRRASELQEAGVKFSSGEGDCLFEVLFAKDKGELKIPKLTVNASTETFFRNLIAFEQLGHVGYYSKNITSYVILMDSLIDTPDDVDILVGKGIIENKLGNSQHIANLFNNLYKEVVTEATDFYFAELCGELNKYRKDRLMSMMKEVLIIFVEKEKWYEMRCIVLSIS</sequence>
<dbReference type="EMBL" id="PNBA02000017">
    <property type="protein sequence ID" value="KAG6395246.1"/>
    <property type="molecule type" value="Genomic_DNA"/>
</dbReference>
<proteinExistence type="predicted"/>
<gene>
    <name evidence="1" type="ORF">SASPL_145887</name>
</gene>
<evidence type="ECO:0000313" key="1">
    <source>
        <dbReference type="EMBL" id="KAG6395246.1"/>
    </source>
</evidence>
<accession>A0A8X8Z820</accession>